<dbReference type="Pfam" id="PF04738">
    <property type="entry name" value="Lant_dehydr_N"/>
    <property type="match status" value="1"/>
</dbReference>
<dbReference type="NCBIfam" id="TIGR03891">
    <property type="entry name" value="thiopep_ocin"/>
    <property type="match status" value="1"/>
</dbReference>
<feature type="domain" description="Lantibiotic dehydratase N-terminal" evidence="1">
    <location>
        <begin position="47"/>
        <end position="668"/>
    </location>
</feature>
<dbReference type="RefSeq" id="WP_002702387.1">
    <property type="nucleotide sequence ID" value="NZ_AAWS01000045.1"/>
</dbReference>
<evidence type="ECO:0000313" key="4">
    <source>
        <dbReference type="Proteomes" id="UP000004095"/>
    </source>
</evidence>
<organism evidence="3 4">
    <name type="scientific">Microscilla marina ATCC 23134</name>
    <dbReference type="NCBI Taxonomy" id="313606"/>
    <lineage>
        <taxon>Bacteria</taxon>
        <taxon>Pseudomonadati</taxon>
        <taxon>Bacteroidota</taxon>
        <taxon>Cytophagia</taxon>
        <taxon>Cytophagales</taxon>
        <taxon>Microscillaceae</taxon>
        <taxon>Microscilla</taxon>
    </lineage>
</organism>
<keyword evidence="4" id="KW-1185">Reference proteome</keyword>
<dbReference type="InterPro" id="IPR023809">
    <property type="entry name" value="Thiopep_bacteriocin_synth_dom"/>
</dbReference>
<dbReference type="InterPro" id="IPR006827">
    <property type="entry name" value="Lant_deHydtase_N"/>
</dbReference>
<dbReference type="Pfam" id="PF14028">
    <property type="entry name" value="Lant_dehydr_C"/>
    <property type="match status" value="1"/>
</dbReference>
<sequence>MTKKNSAIIDSFGWYIIRSPLFPISNTDLAYQAHTSDDYKKLFDNDFFKEAIYLASHHLYYQFDKWLNNSREWQNKSEKEESKLIKTLLKYWLRSSYRCTPFGTMAGISKPAIFSHKTEIILSDFTKYSRIDAEYLFLSTNELTEDKSAIKFHPNTHIYNFTQERLRYFERIVKATPQGKFKYQYHLAEIDDQFYIKYVFSKFPAGATKDELTNALLEEGLNKSDVIDFIHQLIDNQVLNGTSFFSTVGQEYQEKILPRFKQGNYILQKTKQAHKLSNFLQLEKTLVKLIQKKLPKARQVFDNFFHVDTINNYSSNTIHHDIEHKVNKVIKALTLFPERKNPYLSEFKKKFQERYQSEFIPINDALDPENGILYANYALREPFILRRLPNDEKKHIQTIELNNDWNQFLMEIYSRNLLNNKRVVNLSSKQLKTRFRETPYSHIADTISANVSIISENQIYLKSLTQGAANLIGRFSHVNKQILKGIQEITTFEQESNPNSICAEIVHNPANPKSYNILNRSGQIRKYKILLSANLSYFTPDEAISLDDLLVGIIDNQITLYSKTHQKQIIPKLTSAHNYLGSNYPIYQFLCDLSQGEYLAPNWVWGTLEKVDYLPRVAIDGVIVSPEKWKLKNIEDLELLNVPKKVLLVNGDNKLLINREHKLSNEILIDSISKLSSFDKVKAHRVLLEEYIESKPIVRDGLNRHYSNEIIIPYKVHKSRVLTTPSINSPQKHHLGSKWTYFKIYCGVLTANHLIKYELSDLISKLEKSGIISKWFFIRYHDENGHHIRIRFQTIKGVQEIFDLIQKILGEYLNSSKIKVVLDTYYTETKRYGGVKTLSLCEDIFWLDSQTILKALHLLEKDDERLSIRIAMKNIECLADAFFQKTEKKQVLISRLASNMKNEFNIPQKQLSKRYKEYLELDFKSDLYDHIFQERTYKLLPILYKINEYINAGICNQTMESLFASISHMTLNRFFIEKARIQEYITYDFLNLHYKSKNKY</sequence>
<accession>A1ZVC6</accession>
<feature type="domain" description="Thiopeptide-type bacteriocin biosynthesis" evidence="2">
    <location>
        <begin position="739"/>
        <end position="994"/>
    </location>
</feature>
<evidence type="ECO:0000313" key="3">
    <source>
        <dbReference type="EMBL" id="EAY25624.1"/>
    </source>
</evidence>
<evidence type="ECO:0000259" key="2">
    <source>
        <dbReference type="Pfam" id="PF14028"/>
    </source>
</evidence>
<proteinExistence type="predicted"/>
<comment type="caution">
    <text evidence="3">The sequence shown here is derived from an EMBL/GenBank/DDBJ whole genome shotgun (WGS) entry which is preliminary data.</text>
</comment>
<dbReference type="EMBL" id="AAWS01000045">
    <property type="protein sequence ID" value="EAY25624.1"/>
    <property type="molecule type" value="Genomic_DNA"/>
</dbReference>
<name>A1ZVC6_MICM2</name>
<dbReference type="AlphaFoldDB" id="A1ZVC6"/>
<dbReference type="eggNOG" id="ENOG502Z81U">
    <property type="taxonomic scope" value="Bacteria"/>
</dbReference>
<gene>
    <name evidence="3" type="ORF">M23134_07275</name>
</gene>
<protein>
    <submittedName>
        <fullName evidence="3">Lantibiotic dehydratase, C terminus family</fullName>
    </submittedName>
</protein>
<reference evidence="3 4" key="1">
    <citation type="submission" date="2007-01" db="EMBL/GenBank/DDBJ databases">
        <authorList>
            <person name="Haygood M."/>
            <person name="Podell S."/>
            <person name="Anderson C."/>
            <person name="Hopkinson B."/>
            <person name="Roe K."/>
            <person name="Barbeau K."/>
            <person name="Gaasterland T."/>
            <person name="Ferriera S."/>
            <person name="Johnson J."/>
            <person name="Kravitz S."/>
            <person name="Beeson K."/>
            <person name="Sutton G."/>
            <person name="Rogers Y.-H."/>
            <person name="Friedman R."/>
            <person name="Frazier M."/>
            <person name="Venter J.C."/>
        </authorList>
    </citation>
    <scope>NUCLEOTIDE SEQUENCE [LARGE SCALE GENOMIC DNA]</scope>
    <source>
        <strain evidence="3 4">ATCC 23134</strain>
    </source>
</reference>
<dbReference type="OrthoDB" id="1273722at2"/>
<dbReference type="Proteomes" id="UP000004095">
    <property type="component" value="Unassembled WGS sequence"/>
</dbReference>
<evidence type="ECO:0000259" key="1">
    <source>
        <dbReference type="Pfam" id="PF04738"/>
    </source>
</evidence>